<proteinExistence type="predicted"/>
<dbReference type="RefSeq" id="WP_170010298.1">
    <property type="nucleotide sequence ID" value="NZ_JABCRE010000002.1"/>
</dbReference>
<dbReference type="SUPFAM" id="SSF48452">
    <property type="entry name" value="TPR-like"/>
    <property type="match status" value="1"/>
</dbReference>
<sequence>MSGRSALCTGVALAVALVPVAGLAETLPVSGIYPAANDGAATLNTIAVENFSGESGTALSFAITDVLDNAIVGGEPYFQVVPVSDDLIDAVMRGSAGFDTIETELDDREVTKCEKRDKDKKCIKEKITVYECSELEVTFYPHIRLIATDGTEIYAKRDSLTESDSSCENDSSVPSARELLDGLIGSFASRVRYDLAPVFRDQQLRIMESRKGLNKADRRLFREAVKLTKSDIGKSCQGFAALESANPGHVSVLFNMGLCAEGRGDLVAAEAYYERALQVEPGKDYPILGLKRIADRRRADAQLKLHWGE</sequence>
<keyword evidence="1" id="KW-0802">TPR repeat</keyword>
<accession>A0A848QJX6</accession>
<dbReference type="InterPro" id="IPR019734">
    <property type="entry name" value="TPR_rpt"/>
</dbReference>
<feature type="repeat" description="TPR" evidence="1">
    <location>
        <begin position="250"/>
        <end position="283"/>
    </location>
</feature>
<dbReference type="EMBL" id="JABCRE010000002">
    <property type="protein sequence ID" value="NMW31099.1"/>
    <property type="molecule type" value="Genomic_DNA"/>
</dbReference>
<dbReference type="Gene3D" id="1.25.40.10">
    <property type="entry name" value="Tetratricopeptide repeat domain"/>
    <property type="match status" value="1"/>
</dbReference>
<protein>
    <recommendedName>
        <fullName evidence="4">Tetratricopeptide repeat protein</fullName>
    </recommendedName>
</protein>
<evidence type="ECO:0000313" key="3">
    <source>
        <dbReference type="Proteomes" id="UP000561181"/>
    </source>
</evidence>
<name>A0A848QJX6_9SPHN</name>
<dbReference type="PROSITE" id="PS50005">
    <property type="entry name" value="TPR"/>
    <property type="match status" value="1"/>
</dbReference>
<gene>
    <name evidence="2" type="ORF">HKD42_03390</name>
</gene>
<evidence type="ECO:0000313" key="2">
    <source>
        <dbReference type="EMBL" id="NMW31099.1"/>
    </source>
</evidence>
<dbReference type="AlphaFoldDB" id="A0A848QJX6"/>
<organism evidence="2 3">
    <name type="scientific">Pontixanthobacter rizhaonensis</name>
    <dbReference type="NCBI Taxonomy" id="2730337"/>
    <lineage>
        <taxon>Bacteria</taxon>
        <taxon>Pseudomonadati</taxon>
        <taxon>Pseudomonadota</taxon>
        <taxon>Alphaproteobacteria</taxon>
        <taxon>Sphingomonadales</taxon>
        <taxon>Erythrobacteraceae</taxon>
        <taxon>Pontixanthobacter</taxon>
    </lineage>
</organism>
<reference evidence="2 3" key="1">
    <citation type="submission" date="2020-04" db="EMBL/GenBank/DDBJ databases">
        <authorList>
            <person name="Liu A."/>
        </authorList>
    </citation>
    <scope>NUCLEOTIDE SEQUENCE [LARGE SCALE GENOMIC DNA]</scope>
    <source>
        <strain evidence="2 3">RZ02</strain>
    </source>
</reference>
<evidence type="ECO:0008006" key="4">
    <source>
        <dbReference type="Google" id="ProtNLM"/>
    </source>
</evidence>
<dbReference type="SMART" id="SM00028">
    <property type="entry name" value="TPR"/>
    <property type="match status" value="1"/>
</dbReference>
<dbReference type="Proteomes" id="UP000561181">
    <property type="component" value="Unassembled WGS sequence"/>
</dbReference>
<dbReference type="InterPro" id="IPR011990">
    <property type="entry name" value="TPR-like_helical_dom_sf"/>
</dbReference>
<comment type="caution">
    <text evidence="2">The sequence shown here is derived from an EMBL/GenBank/DDBJ whole genome shotgun (WGS) entry which is preliminary data.</text>
</comment>
<evidence type="ECO:0000256" key="1">
    <source>
        <dbReference type="PROSITE-ProRule" id="PRU00339"/>
    </source>
</evidence>
<keyword evidence="3" id="KW-1185">Reference proteome</keyword>